<keyword evidence="5" id="KW-0560">Oxidoreductase</keyword>
<dbReference type="SUPFAM" id="SSF51905">
    <property type="entry name" value="FAD/NAD(P)-binding domain"/>
    <property type="match status" value="3"/>
</dbReference>
<dbReference type="GO" id="GO:0050661">
    <property type="term" value="F:NADP binding"/>
    <property type="evidence" value="ECO:0007669"/>
    <property type="project" value="InterPro"/>
</dbReference>
<evidence type="ECO:0000256" key="2">
    <source>
        <dbReference type="ARBA" id="ARBA00010139"/>
    </source>
</evidence>
<dbReference type="InterPro" id="IPR036188">
    <property type="entry name" value="FAD/NAD-bd_sf"/>
</dbReference>
<dbReference type="AlphaFoldDB" id="A0A7R7Y250"/>
<sequence length="572" mass="64923">MSSAQAPYTVENVPLGTHRPVRVVCIGAGYSGLMMAIIAKEKMQHHKVDFQVYEKNNDLGGTWLLNRYPGCQCDIPSHNYAYSFDPKPDWPGYYATSEEIHEYMKQVSRRHSCDDLFAYEHEVVSATWDDGAGIWKLVVRANGVEFDDYCHVLINAAGVLNNWKWPSITGIETFQGKLMHSAAWDQTYDYAGKRLAVIGIGSSGIQILPQVAKTAGHVDYFIRSQTWISPARGINEAQEGDPEVDHDYNYVEDEIKRFHEDPEYLLQHRRELANRRIDEFRGSLQGPGALAEVRRSYVASMLQRLGNGEKGKRLASLIIPDFPVGCRRITPGQGFLEAMVREHVDTHWNSLDHITAEGIVLRDGSVLPVDAIICATGFDTTFKPRFPIVGQNGVNLAEKWEEENPDAYFGITVPQMPNYFCFIGPNSPVSNGSLVQAIQMTGIYIYNCIEKLQTQGIKSMTVTEKAVADLNEHAQTWLQDTVWAAPCRSWYKRGTTDGRIVGLYAGSCFHFAEALRDPRWEDYHLEYLQRNRFHYLGNGLTQRETRKGDMGDTQTLDFESYWKLFVLPEIHM</sequence>
<proteinExistence type="inferred from homology"/>
<name>A0A7R7Y250_9EURO</name>
<keyword evidence="3" id="KW-0285">Flavoprotein</keyword>
<evidence type="ECO:0000256" key="3">
    <source>
        <dbReference type="ARBA" id="ARBA00022630"/>
    </source>
</evidence>
<evidence type="ECO:0008006" key="8">
    <source>
        <dbReference type="Google" id="ProtNLM"/>
    </source>
</evidence>
<dbReference type="OrthoDB" id="74360at2759"/>
<dbReference type="Proteomes" id="UP000654913">
    <property type="component" value="Chromosome 8"/>
</dbReference>
<evidence type="ECO:0000256" key="4">
    <source>
        <dbReference type="ARBA" id="ARBA00022827"/>
    </source>
</evidence>
<dbReference type="GO" id="GO:0004499">
    <property type="term" value="F:N,N-dimethylaniline monooxygenase activity"/>
    <property type="evidence" value="ECO:0007669"/>
    <property type="project" value="InterPro"/>
</dbReference>
<keyword evidence="7" id="KW-1185">Reference proteome</keyword>
<comment type="similarity">
    <text evidence="2">Belongs to the FAD-binding monooxygenase family.</text>
</comment>
<accession>A0A7R7Y250</accession>
<dbReference type="Pfam" id="PF00743">
    <property type="entry name" value="FMO-like"/>
    <property type="match status" value="1"/>
</dbReference>
<evidence type="ECO:0000313" key="7">
    <source>
        <dbReference type="Proteomes" id="UP000654913"/>
    </source>
</evidence>
<organism evidence="6 7">
    <name type="scientific">Aspergillus puulaauensis</name>
    <dbReference type="NCBI Taxonomy" id="1220207"/>
    <lineage>
        <taxon>Eukaryota</taxon>
        <taxon>Fungi</taxon>
        <taxon>Dikarya</taxon>
        <taxon>Ascomycota</taxon>
        <taxon>Pezizomycotina</taxon>
        <taxon>Eurotiomycetes</taxon>
        <taxon>Eurotiomycetidae</taxon>
        <taxon>Eurotiales</taxon>
        <taxon>Aspergillaceae</taxon>
        <taxon>Aspergillus</taxon>
    </lineage>
</organism>
<dbReference type="EMBL" id="AP024450">
    <property type="protein sequence ID" value="BCS30749.1"/>
    <property type="molecule type" value="Genomic_DNA"/>
</dbReference>
<dbReference type="PANTHER" id="PTHR42877">
    <property type="entry name" value="L-ORNITHINE N(5)-MONOOXYGENASE-RELATED"/>
    <property type="match status" value="1"/>
</dbReference>
<dbReference type="RefSeq" id="XP_041562935.1">
    <property type="nucleotide sequence ID" value="XM_041697400.1"/>
</dbReference>
<dbReference type="KEGG" id="apuu:APUU_81052S"/>
<dbReference type="InterPro" id="IPR020946">
    <property type="entry name" value="Flavin_mOase-like"/>
</dbReference>
<evidence type="ECO:0000256" key="5">
    <source>
        <dbReference type="ARBA" id="ARBA00023002"/>
    </source>
</evidence>
<keyword evidence="4" id="KW-0274">FAD</keyword>
<gene>
    <name evidence="6" type="ORF">APUU_81052S</name>
</gene>
<dbReference type="InterPro" id="IPR051209">
    <property type="entry name" value="FAD-bind_Monooxygenase_sf"/>
</dbReference>
<protein>
    <recommendedName>
        <fullName evidence="8">FAD/NAD(P)-binding domain-containing protein</fullName>
    </recommendedName>
</protein>
<evidence type="ECO:0000313" key="6">
    <source>
        <dbReference type="EMBL" id="BCS30749.1"/>
    </source>
</evidence>
<dbReference type="Gene3D" id="3.50.50.60">
    <property type="entry name" value="FAD/NAD(P)-binding domain"/>
    <property type="match status" value="2"/>
</dbReference>
<comment type="cofactor">
    <cofactor evidence="1">
        <name>FAD</name>
        <dbReference type="ChEBI" id="CHEBI:57692"/>
    </cofactor>
</comment>
<dbReference type="PANTHER" id="PTHR42877:SF7">
    <property type="entry name" value="FLAVIN-BINDING MONOOXYGENASE-RELATED"/>
    <property type="match status" value="1"/>
</dbReference>
<dbReference type="GO" id="GO:0050660">
    <property type="term" value="F:flavin adenine dinucleotide binding"/>
    <property type="evidence" value="ECO:0007669"/>
    <property type="project" value="InterPro"/>
</dbReference>
<dbReference type="GeneID" id="64980746"/>
<reference evidence="6" key="1">
    <citation type="submission" date="2021-01" db="EMBL/GenBank/DDBJ databases">
        <authorList>
            <consortium name="Aspergillus puulaauensis MK2 genome sequencing consortium"/>
            <person name="Kazuki M."/>
            <person name="Futagami T."/>
        </authorList>
    </citation>
    <scope>NUCLEOTIDE SEQUENCE</scope>
    <source>
        <strain evidence="6">MK2</strain>
    </source>
</reference>
<reference evidence="6" key="2">
    <citation type="submission" date="2021-02" db="EMBL/GenBank/DDBJ databases">
        <title>Aspergillus puulaauensis MK2 genome sequence.</title>
        <authorList>
            <person name="Futagami T."/>
            <person name="Mori K."/>
            <person name="Kadooka C."/>
            <person name="Tanaka T."/>
        </authorList>
    </citation>
    <scope>NUCLEOTIDE SEQUENCE</scope>
    <source>
        <strain evidence="6">MK2</strain>
    </source>
</reference>
<evidence type="ECO:0000256" key="1">
    <source>
        <dbReference type="ARBA" id="ARBA00001974"/>
    </source>
</evidence>